<sequence length="55" mass="5996">MTIDNTAESTGANWAEFANIGINGQTVTTGNMIFEQEHATFPFYQNGKVEISVAK</sequence>
<name>A0A9D1KZT9_9FIRM</name>
<dbReference type="AlphaFoldDB" id="A0A9D1KZT9"/>
<reference evidence="1" key="1">
    <citation type="submission" date="2020-10" db="EMBL/GenBank/DDBJ databases">
        <authorList>
            <person name="Gilroy R."/>
        </authorList>
    </citation>
    <scope>NUCLEOTIDE SEQUENCE</scope>
    <source>
        <strain evidence="1">2830</strain>
    </source>
</reference>
<dbReference type="EMBL" id="DVMH01000035">
    <property type="protein sequence ID" value="HIU10965.1"/>
    <property type="molecule type" value="Genomic_DNA"/>
</dbReference>
<reference evidence="1" key="2">
    <citation type="journal article" date="2021" name="PeerJ">
        <title>Extensive microbial diversity within the chicken gut microbiome revealed by metagenomics and culture.</title>
        <authorList>
            <person name="Gilroy R."/>
            <person name="Ravi A."/>
            <person name="Getino M."/>
            <person name="Pursley I."/>
            <person name="Horton D.L."/>
            <person name="Alikhan N.F."/>
            <person name="Baker D."/>
            <person name="Gharbi K."/>
            <person name="Hall N."/>
            <person name="Watson M."/>
            <person name="Adriaenssens E.M."/>
            <person name="Foster-Nyarko E."/>
            <person name="Jarju S."/>
            <person name="Secka A."/>
            <person name="Antonio M."/>
            <person name="Oren A."/>
            <person name="Chaudhuri R.R."/>
            <person name="La Ragione R."/>
            <person name="Hildebrand F."/>
            <person name="Pallen M.J."/>
        </authorList>
    </citation>
    <scope>NUCLEOTIDE SEQUENCE</scope>
    <source>
        <strain evidence="1">2830</strain>
    </source>
</reference>
<accession>A0A9D1KZT9</accession>
<proteinExistence type="predicted"/>
<gene>
    <name evidence="1" type="ORF">IAB00_07020</name>
</gene>
<organism evidence="1 2">
    <name type="scientific">Candidatus Avidehalobacter gallistercoris</name>
    <dbReference type="NCBI Taxonomy" id="2840694"/>
    <lineage>
        <taxon>Bacteria</taxon>
        <taxon>Bacillati</taxon>
        <taxon>Bacillota</taxon>
        <taxon>Clostridia</taxon>
        <taxon>Eubacteriales</taxon>
        <taxon>Peptococcaceae</taxon>
        <taxon>Peptococcaceae incertae sedis</taxon>
        <taxon>Candidatus Avidehalobacter</taxon>
    </lineage>
</organism>
<evidence type="ECO:0000313" key="1">
    <source>
        <dbReference type="EMBL" id="HIU10965.1"/>
    </source>
</evidence>
<evidence type="ECO:0000313" key="2">
    <source>
        <dbReference type="Proteomes" id="UP000824124"/>
    </source>
</evidence>
<dbReference type="Proteomes" id="UP000824124">
    <property type="component" value="Unassembled WGS sequence"/>
</dbReference>
<comment type="caution">
    <text evidence="1">The sequence shown here is derived from an EMBL/GenBank/DDBJ whole genome shotgun (WGS) entry which is preliminary data.</text>
</comment>
<protein>
    <submittedName>
        <fullName evidence="1">Uncharacterized protein</fullName>
    </submittedName>
</protein>